<dbReference type="AlphaFoldDB" id="A0AA35LN30"/>
<organism evidence="1 2">
    <name type="scientific">Podarcis lilfordi</name>
    <name type="common">Lilford's wall lizard</name>
    <dbReference type="NCBI Taxonomy" id="74358"/>
    <lineage>
        <taxon>Eukaryota</taxon>
        <taxon>Metazoa</taxon>
        <taxon>Chordata</taxon>
        <taxon>Craniata</taxon>
        <taxon>Vertebrata</taxon>
        <taxon>Euteleostomi</taxon>
        <taxon>Lepidosauria</taxon>
        <taxon>Squamata</taxon>
        <taxon>Bifurcata</taxon>
        <taxon>Unidentata</taxon>
        <taxon>Episquamata</taxon>
        <taxon>Laterata</taxon>
        <taxon>Lacertibaenia</taxon>
        <taxon>Lacertidae</taxon>
        <taxon>Podarcis</taxon>
    </lineage>
</organism>
<dbReference type="EMBL" id="OX395145">
    <property type="protein sequence ID" value="CAI5799295.1"/>
    <property type="molecule type" value="Genomic_DNA"/>
</dbReference>
<dbReference type="Pfam" id="PF14223">
    <property type="entry name" value="Retrotran_gag_2"/>
    <property type="match status" value="1"/>
</dbReference>
<evidence type="ECO:0000313" key="1">
    <source>
        <dbReference type="EMBL" id="CAI5799295.1"/>
    </source>
</evidence>
<gene>
    <name evidence="1" type="ORF">PODLI_1B007305</name>
</gene>
<reference evidence="1" key="1">
    <citation type="submission" date="2022-12" db="EMBL/GenBank/DDBJ databases">
        <authorList>
            <person name="Alioto T."/>
            <person name="Alioto T."/>
            <person name="Gomez Garrido J."/>
        </authorList>
    </citation>
    <scope>NUCLEOTIDE SEQUENCE</scope>
</reference>
<accession>A0AA35LN30</accession>
<evidence type="ECO:0000313" key="2">
    <source>
        <dbReference type="Proteomes" id="UP001178461"/>
    </source>
</evidence>
<dbReference type="Proteomes" id="UP001178461">
    <property type="component" value="Chromosome W"/>
</dbReference>
<name>A0AA35LN30_9SAUR</name>
<proteinExistence type="predicted"/>
<protein>
    <submittedName>
        <fullName evidence="1">Uncharacterized protein</fullName>
    </submittedName>
</protein>
<sequence>MQALLERQRIFGVIRSPIPAAPTRVWNDSDMQARSVIILCVGDDQLVHIADLPHARDMWQALRRIHMREAAGTALLHFEKLTNFRLKPDGDLQAHLTQMQYLRRQMAERNFLLDEAIFCFMIINSLDQRFKTVASQLGSLPAQDLTVQLICAALLNENGLQPSGGLAAPS</sequence>
<keyword evidence="2" id="KW-1185">Reference proteome</keyword>